<dbReference type="InterPro" id="IPR000212">
    <property type="entry name" value="DNA_helicase_UvrD/REP"/>
</dbReference>
<accession>A0ABX8WIB8</accession>
<name>A0ABX8WIB8_9HYPH</name>
<dbReference type="InterPro" id="IPR027417">
    <property type="entry name" value="P-loop_NTPase"/>
</dbReference>
<keyword evidence="4" id="KW-1185">Reference proteome</keyword>
<dbReference type="PANTHER" id="PTHR11070">
    <property type="entry name" value="UVRD / RECB / PCRA DNA HELICASE FAMILY MEMBER"/>
    <property type="match status" value="1"/>
</dbReference>
<keyword evidence="3" id="KW-0067">ATP-binding</keyword>
<evidence type="ECO:0000256" key="1">
    <source>
        <dbReference type="ARBA" id="ARBA00034923"/>
    </source>
</evidence>
<sequence length="422" mass="45996">MTLTALEGAAGCGKTFRLMELLAERIVATPLKEGQRVLALTFMHGARRRLVDRLAKVAGLRGRVDCSTIDGFAWRLVRRWRGLALTLGIPNLTEEQFDQVCNAAGLLLEQPAVSSWVAKSFPVILVDEGQDLHSQRLRMLTALAETTDLLVAADEFQCLDAALNPNPFVGWIQAATQPQVLTQVYRTNVAGLLNAATAIRGGQAPVDAGQHFRVMVGQSVPLAATMMSNAIGWHPGTNDIAIITPSRTGGFAQQVVDRVGTTTSNQGNGPYPIAWEGSDSDETHAITATLDMDTEASGATALAALHLLPRIGPVQQTMIWVNRQVHAAGRTDFTRVEIETMIGRFVTMQRQYGGNQSSRFTAMTVHQAKNREFDGVVVVWPHTVAGSAEQKRRLLYNAVTRARKWCNVIVQGQNIRNAPPFL</sequence>
<proteinExistence type="predicted"/>
<dbReference type="Pfam" id="PF13604">
    <property type="entry name" value="AAA_30"/>
    <property type="match status" value="1"/>
</dbReference>
<dbReference type="InterPro" id="IPR027785">
    <property type="entry name" value="UvrD-like_helicase_C"/>
</dbReference>
<dbReference type="Gene3D" id="3.40.50.300">
    <property type="entry name" value="P-loop containing nucleotide triphosphate hydrolases"/>
    <property type="match status" value="2"/>
</dbReference>
<dbReference type="Proteomes" id="UP000825799">
    <property type="component" value="Chromosome"/>
</dbReference>
<evidence type="ECO:0000313" key="3">
    <source>
        <dbReference type="EMBL" id="QYO78387.1"/>
    </source>
</evidence>
<dbReference type="PANTHER" id="PTHR11070:SF2">
    <property type="entry name" value="ATP-DEPENDENT DNA HELICASE SRS2"/>
    <property type="match status" value="1"/>
</dbReference>
<dbReference type="Pfam" id="PF13538">
    <property type="entry name" value="UvrD_C_2"/>
    <property type="match status" value="1"/>
</dbReference>
<evidence type="ECO:0000313" key="4">
    <source>
        <dbReference type="Proteomes" id="UP000825799"/>
    </source>
</evidence>
<reference evidence="3 4" key="1">
    <citation type="submission" date="2021-08" db="EMBL/GenBank/DDBJ databases">
        <title>Devosia salina sp. nov., isolated from the South China Sea sediment.</title>
        <authorList>
            <person name="Zhou Z."/>
        </authorList>
    </citation>
    <scope>NUCLEOTIDE SEQUENCE [LARGE SCALE GENOMIC DNA]</scope>
    <source>
        <strain evidence="3 4">SCS-3</strain>
    </source>
</reference>
<gene>
    <name evidence="3" type="ORF">K1X15_07530</name>
</gene>
<protein>
    <recommendedName>
        <fullName evidence="1">DNA 3'-5' helicase II</fullName>
    </recommendedName>
</protein>
<evidence type="ECO:0000259" key="2">
    <source>
        <dbReference type="Pfam" id="PF13538"/>
    </source>
</evidence>
<dbReference type="EMBL" id="CP080590">
    <property type="protein sequence ID" value="QYO78387.1"/>
    <property type="molecule type" value="Genomic_DNA"/>
</dbReference>
<dbReference type="RefSeq" id="WP_220306857.1">
    <property type="nucleotide sequence ID" value="NZ_CP080590.1"/>
</dbReference>
<keyword evidence="3" id="KW-0547">Nucleotide-binding</keyword>
<organism evidence="3 4">
    <name type="scientific">Devosia salina</name>
    <dbReference type="NCBI Taxonomy" id="2860336"/>
    <lineage>
        <taxon>Bacteria</taxon>
        <taxon>Pseudomonadati</taxon>
        <taxon>Pseudomonadota</taxon>
        <taxon>Alphaproteobacteria</taxon>
        <taxon>Hyphomicrobiales</taxon>
        <taxon>Devosiaceae</taxon>
        <taxon>Devosia</taxon>
    </lineage>
</organism>
<feature type="domain" description="UvrD-like helicase C-terminal" evidence="2">
    <location>
        <begin position="361"/>
        <end position="409"/>
    </location>
</feature>
<dbReference type="GO" id="GO:0005524">
    <property type="term" value="F:ATP binding"/>
    <property type="evidence" value="ECO:0007669"/>
    <property type="project" value="UniProtKB-KW"/>
</dbReference>
<dbReference type="SUPFAM" id="SSF52540">
    <property type="entry name" value="P-loop containing nucleoside triphosphate hydrolases"/>
    <property type="match status" value="1"/>
</dbReference>